<dbReference type="PROSITE" id="PS51257">
    <property type="entry name" value="PROKAR_LIPOPROTEIN"/>
    <property type="match status" value="1"/>
</dbReference>
<sequence length="407" mass="44046">MTHRKVRRSRIAAACAALTLITAGAAACGTESGDDDGGSDGGAGFTAPDLPQLEEIGEGEGEVNILAWPGYVEDGSTDPAVDWVTPFEEETGCQVNVKTFGTSDEAVNLVKGGGYDVVSASGDASLRLIAAGDVEPVNVDLIENYADVYDFLKERDWNSVDGQMYGVPHGYGANLLMYRTDIVDPAPTSWSAVFEEDSPYAGKITAYDSPIYIADAALYLMNTQPDLGIENPYALDEDQLAAAVDLLKQQREQISEYWSDYLKEVQAFTTGDSVVGTTWQVIANVAQGENVPVEAILPDEGSTGWSDTWMVTTESENKNCAYMWLNHIISPEANAAVSEYFGEAPANPKACDIASEGHCETYNAGDEEFAEKLWYWTTPVEDCLDGRTDVKCTDYGAWTQAWTEVKG</sequence>
<dbReference type="AlphaFoldDB" id="A0A316TGZ6"/>
<dbReference type="SUPFAM" id="SSF53850">
    <property type="entry name" value="Periplasmic binding protein-like II"/>
    <property type="match status" value="1"/>
</dbReference>
<feature type="region of interest" description="Disordered" evidence="2">
    <location>
        <begin position="29"/>
        <end position="50"/>
    </location>
</feature>
<dbReference type="PANTHER" id="PTHR30222:SF18">
    <property type="entry name" value="BIFUNCTIONAL POLYHYDROXYBUTYRATE SYNTHASE _ ABC TRANSPORTER PERIPLASMIC BINDING PROTEIN-RELATED"/>
    <property type="match status" value="1"/>
</dbReference>
<evidence type="ECO:0000256" key="3">
    <source>
        <dbReference type="SAM" id="SignalP"/>
    </source>
</evidence>
<evidence type="ECO:0000256" key="1">
    <source>
        <dbReference type="ARBA" id="ARBA00022729"/>
    </source>
</evidence>
<name>A0A316TGZ6_9ACTN</name>
<dbReference type="Proteomes" id="UP000245507">
    <property type="component" value="Unassembled WGS sequence"/>
</dbReference>
<dbReference type="InterPro" id="IPR006059">
    <property type="entry name" value="SBP"/>
</dbReference>
<evidence type="ECO:0000256" key="2">
    <source>
        <dbReference type="SAM" id="MobiDB-lite"/>
    </source>
</evidence>
<feature type="signal peptide" evidence="3">
    <location>
        <begin position="1"/>
        <end position="27"/>
    </location>
</feature>
<evidence type="ECO:0000313" key="5">
    <source>
        <dbReference type="Proteomes" id="UP000245507"/>
    </source>
</evidence>
<organism evidence="4 5">
    <name type="scientific">Nocardioides silvaticus</name>
    <dbReference type="NCBI Taxonomy" id="2201891"/>
    <lineage>
        <taxon>Bacteria</taxon>
        <taxon>Bacillati</taxon>
        <taxon>Actinomycetota</taxon>
        <taxon>Actinomycetes</taxon>
        <taxon>Propionibacteriales</taxon>
        <taxon>Nocardioidaceae</taxon>
        <taxon>Nocardioides</taxon>
    </lineage>
</organism>
<dbReference type="Gene3D" id="3.40.190.10">
    <property type="entry name" value="Periplasmic binding protein-like II"/>
    <property type="match status" value="2"/>
</dbReference>
<comment type="caution">
    <text evidence="4">The sequence shown here is derived from an EMBL/GenBank/DDBJ whole genome shotgun (WGS) entry which is preliminary data.</text>
</comment>
<reference evidence="4 5" key="1">
    <citation type="submission" date="2018-05" db="EMBL/GenBank/DDBJ databases">
        <title>Nocardioides silvaticus genome.</title>
        <authorList>
            <person name="Li C."/>
            <person name="Wang G."/>
        </authorList>
    </citation>
    <scope>NUCLEOTIDE SEQUENCE [LARGE SCALE GENOMIC DNA]</scope>
    <source>
        <strain evidence="4 5">CCTCC AB 2018079</strain>
    </source>
</reference>
<feature type="chain" id="PRO_5039588789" evidence="3">
    <location>
        <begin position="28"/>
        <end position="407"/>
    </location>
</feature>
<keyword evidence="5" id="KW-1185">Reference proteome</keyword>
<dbReference type="PANTHER" id="PTHR30222">
    <property type="entry name" value="SPERMIDINE/PUTRESCINE-BINDING PERIPLASMIC PROTEIN"/>
    <property type="match status" value="1"/>
</dbReference>
<keyword evidence="1 3" id="KW-0732">Signal</keyword>
<proteinExistence type="predicted"/>
<dbReference type="OrthoDB" id="9813777at2"/>
<dbReference type="EMBL" id="QGDD01000005">
    <property type="protein sequence ID" value="PWN02479.1"/>
    <property type="molecule type" value="Genomic_DNA"/>
</dbReference>
<protein>
    <submittedName>
        <fullName evidence="4">Spermidine/putrescine ABC transporter substrate-binding protein</fullName>
    </submittedName>
</protein>
<accession>A0A316TGZ6</accession>
<evidence type="ECO:0000313" key="4">
    <source>
        <dbReference type="EMBL" id="PWN02479.1"/>
    </source>
</evidence>
<dbReference type="CDD" id="cd13588">
    <property type="entry name" value="PBP2_polyamine_1"/>
    <property type="match status" value="1"/>
</dbReference>
<dbReference type="RefSeq" id="WP_109694042.1">
    <property type="nucleotide sequence ID" value="NZ_QGDD01000005.1"/>
</dbReference>
<dbReference type="Pfam" id="PF13416">
    <property type="entry name" value="SBP_bac_8"/>
    <property type="match status" value="1"/>
</dbReference>
<gene>
    <name evidence="4" type="ORF">DJ010_12110</name>
</gene>